<comment type="caution">
    <text evidence="1">The sequence shown here is derived from an EMBL/GenBank/DDBJ whole genome shotgun (WGS) entry which is preliminary data.</text>
</comment>
<dbReference type="EMBL" id="CALTRL010001481">
    <property type="protein sequence ID" value="CAH7672693.1"/>
    <property type="molecule type" value="Genomic_DNA"/>
</dbReference>
<dbReference type="Proteomes" id="UP001153365">
    <property type="component" value="Unassembled WGS sequence"/>
</dbReference>
<dbReference type="AlphaFoldDB" id="A0AAV0AWF3"/>
<name>A0AAV0AWF3_PHAPC</name>
<keyword evidence="2" id="KW-1185">Reference proteome</keyword>
<accession>A0AAV0AWF3</accession>
<gene>
    <name evidence="1" type="ORF">PPACK8108_LOCUS7514</name>
</gene>
<evidence type="ECO:0000313" key="1">
    <source>
        <dbReference type="EMBL" id="CAH7672693.1"/>
    </source>
</evidence>
<organism evidence="1 2">
    <name type="scientific">Phakopsora pachyrhizi</name>
    <name type="common">Asian soybean rust disease fungus</name>
    <dbReference type="NCBI Taxonomy" id="170000"/>
    <lineage>
        <taxon>Eukaryota</taxon>
        <taxon>Fungi</taxon>
        <taxon>Dikarya</taxon>
        <taxon>Basidiomycota</taxon>
        <taxon>Pucciniomycotina</taxon>
        <taxon>Pucciniomycetes</taxon>
        <taxon>Pucciniales</taxon>
        <taxon>Phakopsoraceae</taxon>
        <taxon>Phakopsora</taxon>
    </lineage>
</organism>
<proteinExistence type="predicted"/>
<sequence length="158" mass="18851">MKAHPKLIFFSINMNTNSNKYKQEFDISKLYFDARFLLSEEKALDLVLQRFPETINLLIIKLIQAIGVVKKDTDKEAVENIFNAIEHEASEDPHNLYKAIKWLRNAILFSEELVEKEKDFNKMFFNWLAHKKNEENNGNNFIKKLQEIMKLHPLYYRN</sequence>
<protein>
    <submittedName>
        <fullName evidence="1">Expressed protein</fullName>
    </submittedName>
</protein>
<reference evidence="1" key="1">
    <citation type="submission" date="2022-06" db="EMBL/GenBank/DDBJ databases">
        <authorList>
            <consortium name="SYNGENTA / RWTH Aachen University"/>
        </authorList>
    </citation>
    <scope>NUCLEOTIDE SEQUENCE</scope>
</reference>
<evidence type="ECO:0000313" key="2">
    <source>
        <dbReference type="Proteomes" id="UP001153365"/>
    </source>
</evidence>